<feature type="domain" description="PPM-type phosphatase" evidence="13">
    <location>
        <begin position="175"/>
        <end position="494"/>
    </location>
</feature>
<organism evidence="14 15">
    <name type="scientific">Toxoplasma gondii p89</name>
    <dbReference type="NCBI Taxonomy" id="943119"/>
    <lineage>
        <taxon>Eukaryota</taxon>
        <taxon>Sar</taxon>
        <taxon>Alveolata</taxon>
        <taxon>Apicomplexa</taxon>
        <taxon>Conoidasida</taxon>
        <taxon>Coccidia</taxon>
        <taxon>Eucoccidiorida</taxon>
        <taxon>Eimeriorina</taxon>
        <taxon>Sarcocystidae</taxon>
        <taxon>Toxoplasma</taxon>
    </lineage>
</organism>
<keyword evidence="5 14" id="KW-0378">Hydrolase</keyword>
<dbReference type="SUPFAM" id="SSF81606">
    <property type="entry name" value="PP2C-like"/>
    <property type="match status" value="1"/>
</dbReference>
<feature type="region of interest" description="Disordered" evidence="11">
    <location>
        <begin position="356"/>
        <end position="378"/>
    </location>
</feature>
<dbReference type="Gene3D" id="3.60.40.10">
    <property type="entry name" value="PPM-type phosphatase domain"/>
    <property type="match status" value="1"/>
</dbReference>
<evidence type="ECO:0000256" key="11">
    <source>
        <dbReference type="SAM" id="MobiDB-lite"/>
    </source>
</evidence>
<protein>
    <recommendedName>
        <fullName evidence="3">protein-serine/threonine phosphatase</fullName>
        <ecNumber evidence="3">3.1.3.16</ecNumber>
    </recommendedName>
</protein>
<gene>
    <name evidence="14" type="ORF">TGP89_270320</name>
</gene>
<evidence type="ECO:0000256" key="3">
    <source>
        <dbReference type="ARBA" id="ARBA00013081"/>
    </source>
</evidence>
<keyword evidence="4" id="KW-0479">Metal-binding</keyword>
<evidence type="ECO:0000256" key="10">
    <source>
        <dbReference type="ARBA" id="ARBA00048336"/>
    </source>
</evidence>
<dbReference type="PANTHER" id="PTHR13832">
    <property type="entry name" value="PROTEIN PHOSPHATASE 2C"/>
    <property type="match status" value="1"/>
</dbReference>
<reference evidence="14 15" key="1">
    <citation type="submission" date="2014-03" db="EMBL/GenBank/DDBJ databases">
        <authorList>
            <person name="Sibley D."/>
            <person name="Venepally P."/>
            <person name="Karamycheva S."/>
            <person name="Hadjithomas M."/>
            <person name="Khan A."/>
            <person name="Brunk B."/>
            <person name="Roos D."/>
            <person name="Caler E."/>
            <person name="Lorenzi H."/>
        </authorList>
    </citation>
    <scope>NUCLEOTIDE SEQUENCE [LARGE SCALE GENOMIC DNA]</scope>
    <source>
        <strain evidence="15">p89</strain>
    </source>
</reference>
<evidence type="ECO:0000256" key="7">
    <source>
        <dbReference type="ARBA" id="ARBA00022912"/>
    </source>
</evidence>
<feature type="region of interest" description="Disordered" evidence="11">
    <location>
        <begin position="519"/>
        <end position="538"/>
    </location>
</feature>
<dbReference type="GO" id="GO:0046872">
    <property type="term" value="F:metal ion binding"/>
    <property type="evidence" value="ECO:0007669"/>
    <property type="project" value="UniProtKB-KW"/>
</dbReference>
<feature type="signal peptide" evidence="12">
    <location>
        <begin position="1"/>
        <end position="23"/>
    </location>
</feature>
<dbReference type="OrthoDB" id="10264738at2759"/>
<dbReference type="EC" id="3.1.3.16" evidence="3"/>
<evidence type="ECO:0000256" key="2">
    <source>
        <dbReference type="ARBA" id="ARBA00006702"/>
    </source>
</evidence>
<name>A0A086L6D3_TOXGO</name>
<evidence type="ECO:0000259" key="13">
    <source>
        <dbReference type="PROSITE" id="PS51746"/>
    </source>
</evidence>
<dbReference type="AlphaFoldDB" id="A0A086L6D3"/>
<dbReference type="Proteomes" id="UP000028828">
    <property type="component" value="Unassembled WGS sequence"/>
</dbReference>
<feature type="chain" id="PRO_5001809833" description="protein-serine/threonine phosphatase" evidence="12">
    <location>
        <begin position="24"/>
        <end position="538"/>
    </location>
</feature>
<keyword evidence="12" id="KW-0732">Signal</keyword>
<evidence type="ECO:0000313" key="14">
    <source>
        <dbReference type="EMBL" id="KFG52201.1"/>
    </source>
</evidence>
<dbReference type="PANTHER" id="PTHR13832:SF803">
    <property type="entry name" value="PROTEIN PHOSPHATASE 1G"/>
    <property type="match status" value="1"/>
</dbReference>
<evidence type="ECO:0000256" key="4">
    <source>
        <dbReference type="ARBA" id="ARBA00022723"/>
    </source>
</evidence>
<accession>A0A086L6D3</accession>
<evidence type="ECO:0000256" key="1">
    <source>
        <dbReference type="ARBA" id="ARBA00001936"/>
    </source>
</evidence>
<keyword evidence="6" id="KW-0460">Magnesium</keyword>
<evidence type="ECO:0000313" key="15">
    <source>
        <dbReference type="Proteomes" id="UP000028828"/>
    </source>
</evidence>
<dbReference type="Pfam" id="PF00481">
    <property type="entry name" value="PP2C"/>
    <property type="match status" value="1"/>
</dbReference>
<dbReference type="SMART" id="SM00332">
    <property type="entry name" value="PP2Cc"/>
    <property type="match status" value="1"/>
</dbReference>
<dbReference type="VEuPathDB" id="ToxoDB:TGP89_270320"/>
<dbReference type="InterPro" id="IPR001932">
    <property type="entry name" value="PPM-type_phosphatase-like_dom"/>
</dbReference>
<comment type="similarity">
    <text evidence="2">Belongs to the PP2C family.</text>
</comment>
<evidence type="ECO:0000256" key="9">
    <source>
        <dbReference type="ARBA" id="ARBA00047761"/>
    </source>
</evidence>
<comment type="catalytic activity">
    <reaction evidence="10">
        <text>O-phospho-L-threonyl-[protein] + H2O = L-threonyl-[protein] + phosphate</text>
        <dbReference type="Rhea" id="RHEA:47004"/>
        <dbReference type="Rhea" id="RHEA-COMP:11060"/>
        <dbReference type="Rhea" id="RHEA-COMP:11605"/>
        <dbReference type="ChEBI" id="CHEBI:15377"/>
        <dbReference type="ChEBI" id="CHEBI:30013"/>
        <dbReference type="ChEBI" id="CHEBI:43474"/>
        <dbReference type="ChEBI" id="CHEBI:61977"/>
        <dbReference type="EC" id="3.1.3.16"/>
    </reaction>
</comment>
<comment type="cofactor">
    <cofactor evidence="1">
        <name>Mn(2+)</name>
        <dbReference type="ChEBI" id="CHEBI:29035"/>
    </cofactor>
</comment>
<dbReference type="CDD" id="cd00143">
    <property type="entry name" value="PP2Cc"/>
    <property type="match status" value="1"/>
</dbReference>
<proteinExistence type="inferred from homology"/>
<comment type="caution">
    <text evidence="14">The sequence shown here is derived from an EMBL/GenBank/DDBJ whole genome shotgun (WGS) entry which is preliminary data.</text>
</comment>
<dbReference type="InterPro" id="IPR036457">
    <property type="entry name" value="PPM-type-like_dom_sf"/>
</dbReference>
<comment type="catalytic activity">
    <reaction evidence="9">
        <text>O-phospho-L-seryl-[protein] + H2O = L-seryl-[protein] + phosphate</text>
        <dbReference type="Rhea" id="RHEA:20629"/>
        <dbReference type="Rhea" id="RHEA-COMP:9863"/>
        <dbReference type="Rhea" id="RHEA-COMP:11604"/>
        <dbReference type="ChEBI" id="CHEBI:15377"/>
        <dbReference type="ChEBI" id="CHEBI:29999"/>
        <dbReference type="ChEBI" id="CHEBI:43474"/>
        <dbReference type="ChEBI" id="CHEBI:83421"/>
        <dbReference type="EC" id="3.1.3.16"/>
    </reaction>
</comment>
<evidence type="ECO:0000256" key="12">
    <source>
        <dbReference type="SAM" id="SignalP"/>
    </source>
</evidence>
<dbReference type="EMBL" id="AEYI02000047">
    <property type="protein sequence ID" value="KFG52201.1"/>
    <property type="molecule type" value="Genomic_DNA"/>
</dbReference>
<dbReference type="PROSITE" id="PS51746">
    <property type="entry name" value="PPM_2"/>
    <property type="match status" value="1"/>
</dbReference>
<evidence type="ECO:0000256" key="6">
    <source>
        <dbReference type="ARBA" id="ARBA00022842"/>
    </source>
</evidence>
<dbReference type="InterPro" id="IPR015655">
    <property type="entry name" value="PP2C"/>
</dbReference>
<dbReference type="GO" id="GO:0004722">
    <property type="term" value="F:protein serine/threonine phosphatase activity"/>
    <property type="evidence" value="ECO:0007669"/>
    <property type="project" value="UniProtKB-EC"/>
</dbReference>
<keyword evidence="7" id="KW-0904">Protein phosphatase</keyword>
<keyword evidence="8" id="KW-0464">Manganese</keyword>
<sequence>MAGPRSPLRFVLLLSLLARKVFVDPPSVLPALAGESAAELSTSIDDDDFDSSSGVAVPSLTTEQEVHRTQEALDPEVVDLGKPSPYAEEESGILAASASRLNFSPMMALKSFFHMGGETGAPGHRSRIDVVKNAAMDHVHRLLQMLRESSEDEEERLLFADRREKKVITVNEWYTTTVAATMLGRRPTDEDAILVSAPATSRPNVRIKAVFDGHAGEATSQYCAKHAAKHLGKLSEFTFAEVKKACLSLDAEIIRKLGPKHVAGSTGIIVAIERLSAPVVENVVGREIVPRAHEETFVPLEKLIQEEEEAEHPELVGRYPRVPDVQQKTIPAGSFLVTAINIGDSRATLIHSDGGLTRLSKDHKPNQPTEASRIEKAGGSVETFDVPRVDGVLALSRAFGDSDFKMNPNLPPEEQKVIAVPDVRQFYALSSDLLLLACDGVYEPSGMDWAYVRDLTVAEMQRSKGDLEEVAARVMDYAYDMNSQDNISVMLVAFHNQEVEHPTAVYKVVSGQGVVLSETRRPSDAEDDSVEGDTVSLF</sequence>
<evidence type="ECO:0000256" key="8">
    <source>
        <dbReference type="ARBA" id="ARBA00023211"/>
    </source>
</evidence>
<evidence type="ECO:0000256" key="5">
    <source>
        <dbReference type="ARBA" id="ARBA00022801"/>
    </source>
</evidence>